<protein>
    <submittedName>
        <fullName evidence="1">Uncharacterized protein</fullName>
    </submittedName>
</protein>
<dbReference type="AlphaFoldDB" id="A0A0A8Y5L5"/>
<organism evidence="1">
    <name type="scientific">Arundo donax</name>
    <name type="common">Giant reed</name>
    <name type="synonym">Donax arundinaceus</name>
    <dbReference type="NCBI Taxonomy" id="35708"/>
    <lineage>
        <taxon>Eukaryota</taxon>
        <taxon>Viridiplantae</taxon>
        <taxon>Streptophyta</taxon>
        <taxon>Embryophyta</taxon>
        <taxon>Tracheophyta</taxon>
        <taxon>Spermatophyta</taxon>
        <taxon>Magnoliopsida</taxon>
        <taxon>Liliopsida</taxon>
        <taxon>Poales</taxon>
        <taxon>Poaceae</taxon>
        <taxon>PACMAD clade</taxon>
        <taxon>Arundinoideae</taxon>
        <taxon>Arundineae</taxon>
        <taxon>Arundo</taxon>
    </lineage>
</organism>
<proteinExistence type="predicted"/>
<sequence length="43" mass="4952">MLKAETKSMPPKFTLFIELHHSKNILQLLRVKPKGLCSFVPET</sequence>
<evidence type="ECO:0000313" key="1">
    <source>
        <dbReference type="EMBL" id="JAD21274.1"/>
    </source>
</evidence>
<name>A0A0A8Y5L5_ARUDO</name>
<reference evidence="1" key="1">
    <citation type="submission" date="2014-09" db="EMBL/GenBank/DDBJ databases">
        <authorList>
            <person name="Magalhaes I.L.F."/>
            <person name="Oliveira U."/>
            <person name="Santos F.R."/>
            <person name="Vidigal T.H.D.A."/>
            <person name="Brescovit A.D."/>
            <person name="Santos A.J."/>
        </authorList>
    </citation>
    <scope>NUCLEOTIDE SEQUENCE</scope>
    <source>
        <tissue evidence="1">Shoot tissue taken approximately 20 cm above the soil surface</tissue>
    </source>
</reference>
<accession>A0A0A8Y5L5</accession>
<reference evidence="1" key="2">
    <citation type="journal article" date="2015" name="Data Brief">
        <title>Shoot transcriptome of the giant reed, Arundo donax.</title>
        <authorList>
            <person name="Barrero R.A."/>
            <person name="Guerrero F.D."/>
            <person name="Moolhuijzen P."/>
            <person name="Goolsby J.A."/>
            <person name="Tidwell J."/>
            <person name="Bellgard S.E."/>
            <person name="Bellgard M.I."/>
        </authorList>
    </citation>
    <scope>NUCLEOTIDE SEQUENCE</scope>
    <source>
        <tissue evidence="1">Shoot tissue taken approximately 20 cm above the soil surface</tissue>
    </source>
</reference>
<dbReference type="EMBL" id="GBRH01276621">
    <property type="protein sequence ID" value="JAD21274.1"/>
    <property type="molecule type" value="Transcribed_RNA"/>
</dbReference>